<reference evidence="1 2" key="1">
    <citation type="submission" date="2019-07" db="EMBL/GenBank/DDBJ databases">
        <title>Annotation for the trematode Paragonimus westermani.</title>
        <authorList>
            <person name="Choi Y.-J."/>
        </authorList>
    </citation>
    <scope>NUCLEOTIDE SEQUENCE [LARGE SCALE GENOMIC DNA]</scope>
    <source>
        <strain evidence="1">180907_Pwestermani</strain>
    </source>
</reference>
<dbReference type="OrthoDB" id="6243977at2759"/>
<comment type="caution">
    <text evidence="1">The sequence shown here is derived from an EMBL/GenBank/DDBJ whole genome shotgun (WGS) entry which is preliminary data.</text>
</comment>
<dbReference type="EMBL" id="JTDF01001901">
    <property type="protein sequence ID" value="KAF8569396.1"/>
    <property type="molecule type" value="Genomic_DNA"/>
</dbReference>
<name>A0A8T0DQ41_9TREM</name>
<dbReference type="AlphaFoldDB" id="A0A8T0DQ41"/>
<keyword evidence="2" id="KW-1185">Reference proteome</keyword>
<protein>
    <submittedName>
        <fullName evidence="1">Uncharacterized protein</fullName>
    </submittedName>
</protein>
<sequence>MHKQSTAYNNPSISEQREYVKLQYGRKIAQDTCMLASVKTPDWSQSPPGLIGRHNAVPCTVTTNSNNSNLKMYPYSVYSDTQRCQKLRSGCIRHRCLSGSALQVLLPPTGQEAVGVQPMGRSNVGHPVALSSLFIQPAVTKPTSGRPTSGRLYYHHPSAIHQNSYSHHPVSQLHIHQPIDSCLQNHTFVVGAQHLLSNLGIQPLSNPPSRGFLHPELIQR</sequence>
<evidence type="ECO:0000313" key="1">
    <source>
        <dbReference type="EMBL" id="KAF8569396.1"/>
    </source>
</evidence>
<proteinExistence type="predicted"/>
<evidence type="ECO:0000313" key="2">
    <source>
        <dbReference type="Proteomes" id="UP000699462"/>
    </source>
</evidence>
<dbReference type="Proteomes" id="UP000699462">
    <property type="component" value="Unassembled WGS sequence"/>
</dbReference>
<gene>
    <name evidence="1" type="ORF">P879_00469</name>
</gene>
<organism evidence="1 2">
    <name type="scientific">Paragonimus westermani</name>
    <dbReference type="NCBI Taxonomy" id="34504"/>
    <lineage>
        <taxon>Eukaryota</taxon>
        <taxon>Metazoa</taxon>
        <taxon>Spiralia</taxon>
        <taxon>Lophotrochozoa</taxon>
        <taxon>Platyhelminthes</taxon>
        <taxon>Trematoda</taxon>
        <taxon>Digenea</taxon>
        <taxon>Plagiorchiida</taxon>
        <taxon>Troglotremata</taxon>
        <taxon>Troglotrematidae</taxon>
        <taxon>Paragonimus</taxon>
    </lineage>
</organism>
<accession>A0A8T0DQ41</accession>